<keyword evidence="11 12" id="KW-0472">Membrane</keyword>
<dbReference type="GO" id="GO:0008270">
    <property type="term" value="F:zinc ion binding"/>
    <property type="evidence" value="ECO:0007669"/>
    <property type="project" value="UniProtKB-UniRule"/>
</dbReference>
<keyword evidence="6 12" id="KW-0479">Metal-binding</keyword>
<dbReference type="InterPro" id="IPR050083">
    <property type="entry name" value="HtpX_protease"/>
</dbReference>
<feature type="binding site" evidence="12">
    <location>
        <position position="168"/>
    </location>
    <ligand>
        <name>Zn(2+)</name>
        <dbReference type="ChEBI" id="CHEBI:29105"/>
        <note>catalytic</note>
    </ligand>
</feature>
<comment type="similarity">
    <text evidence="2 12">Belongs to the peptidase M48B family.</text>
</comment>
<dbReference type="HOGENOM" id="CLU_042266_1_0_6"/>
<evidence type="ECO:0000259" key="13">
    <source>
        <dbReference type="Pfam" id="PF01435"/>
    </source>
</evidence>
<dbReference type="OrthoDB" id="15218at2"/>
<evidence type="ECO:0000256" key="3">
    <source>
        <dbReference type="ARBA" id="ARBA00022475"/>
    </source>
</evidence>
<evidence type="ECO:0000256" key="6">
    <source>
        <dbReference type="ARBA" id="ARBA00022723"/>
    </source>
</evidence>
<keyword evidence="12" id="KW-0346">Stress response</keyword>
<dbReference type="CDD" id="cd07335">
    <property type="entry name" value="M48B_HtpX_like"/>
    <property type="match status" value="1"/>
</dbReference>
<evidence type="ECO:0000256" key="8">
    <source>
        <dbReference type="ARBA" id="ARBA00022833"/>
    </source>
</evidence>
<feature type="active site" evidence="12">
    <location>
        <position position="165"/>
    </location>
</feature>
<dbReference type="eggNOG" id="COG0501">
    <property type="taxonomic scope" value="Bacteria"/>
</dbReference>
<dbReference type="EMBL" id="CP001614">
    <property type="protein sequence ID" value="ACR13231.1"/>
    <property type="molecule type" value="Genomic_DNA"/>
</dbReference>
<keyword evidence="7 12" id="KW-0378">Hydrolase</keyword>
<dbReference type="PANTHER" id="PTHR43221:SF1">
    <property type="entry name" value="PROTEASE HTPX"/>
    <property type="match status" value="1"/>
</dbReference>
<feature type="domain" description="Peptidase M48" evidence="13">
    <location>
        <begin position="99"/>
        <end position="312"/>
    </location>
</feature>
<evidence type="ECO:0000256" key="2">
    <source>
        <dbReference type="ARBA" id="ARBA00009779"/>
    </source>
</evidence>
<reference evidence="14 15" key="1">
    <citation type="journal article" date="2009" name="PLoS ONE">
        <title>The complete genome of Teredinibacter turnerae T7901: an intracellular endosymbiont of marine wood-boring bivalves (shipworms).</title>
        <authorList>
            <person name="Yang J.C."/>
            <person name="Madupu R."/>
            <person name="Durkin A.S."/>
            <person name="Ekborg N.A."/>
            <person name="Pedamallu C.S."/>
            <person name="Hostetler J.B."/>
            <person name="Radune D."/>
            <person name="Toms B.S."/>
            <person name="Henrissat B."/>
            <person name="Coutinho P.M."/>
            <person name="Schwarz S."/>
            <person name="Field L."/>
            <person name="Trindade-Silva A.E."/>
            <person name="Soares C.A.G."/>
            <person name="Elshahawi S."/>
            <person name="Hanora A."/>
            <person name="Schmidt E.W."/>
            <person name="Haygood M.G."/>
            <person name="Posfai J."/>
            <person name="Benner J."/>
            <person name="Madinger C."/>
            <person name="Nove J."/>
            <person name="Anton B."/>
            <person name="Chaudhary K."/>
            <person name="Foster J."/>
            <person name="Holman A."/>
            <person name="Kumar S."/>
            <person name="Lessard P.A."/>
            <person name="Luyten Y.A."/>
            <person name="Slatko B."/>
            <person name="Wood N."/>
            <person name="Wu B."/>
            <person name="Teplitski M."/>
            <person name="Mougous J.D."/>
            <person name="Ward N."/>
            <person name="Eisen J.A."/>
            <person name="Badger J.H."/>
            <person name="Distel D.L."/>
        </authorList>
    </citation>
    <scope>NUCLEOTIDE SEQUENCE [LARGE SCALE GENOMIC DNA]</scope>
    <source>
        <strain evidence="15">ATCC 39867 / T7901</strain>
    </source>
</reference>
<dbReference type="InterPro" id="IPR022919">
    <property type="entry name" value="Pept_M48_protease_HtpX"/>
</dbReference>
<dbReference type="GO" id="GO:0004222">
    <property type="term" value="F:metalloendopeptidase activity"/>
    <property type="evidence" value="ECO:0007669"/>
    <property type="project" value="UniProtKB-UniRule"/>
</dbReference>
<dbReference type="NCBIfam" id="NF003965">
    <property type="entry name" value="PRK05457.1"/>
    <property type="match status" value="1"/>
</dbReference>
<keyword evidence="10 12" id="KW-0482">Metalloprotease</keyword>
<protein>
    <recommendedName>
        <fullName evidence="12">Protease HtpX</fullName>
        <ecNumber evidence="12">3.4.24.-</ecNumber>
    </recommendedName>
    <alternativeName>
        <fullName evidence="12">Heat shock protein HtpX</fullName>
    </alternativeName>
</protein>
<sequence length="313" mass="33992">MTNDPDLAPDCRVLEAFVFRIGLFLLTNLAVVIIASLTLNILGVGSYLDESGAGLNLTSLLIFCAVFGFSGSLVSLFISKWMAKRSTGTEVIERPSTPQEHWLVETVAELAQKAGIDMPEVGVFPAQQANAFATGRNKNAALVAVSQGMLDRFSQQEIRAVLGHEIGHVANGDMVTLALVQGVVNTFVMFFARIIGHTVDRVVFKTERGHGLGYYIATFVAEIILAFLANMIVAWFSRKREFRADYAGATLVSPAAMIDALRRLQAETQQQVPNQMPDTLTAFGITSGFSSKLMAAFATHPPLAERIRVLQAL</sequence>
<gene>
    <name evidence="12" type="primary">htpX</name>
    <name evidence="14" type="ordered locus">TERTU_2733</name>
</gene>
<evidence type="ECO:0000256" key="1">
    <source>
        <dbReference type="ARBA" id="ARBA00004651"/>
    </source>
</evidence>
<evidence type="ECO:0000256" key="12">
    <source>
        <dbReference type="HAMAP-Rule" id="MF_00188"/>
    </source>
</evidence>
<evidence type="ECO:0000313" key="15">
    <source>
        <dbReference type="Proteomes" id="UP000009080"/>
    </source>
</evidence>
<feature type="transmembrane region" description="Helical" evidence="12">
    <location>
        <begin position="215"/>
        <end position="236"/>
    </location>
</feature>
<evidence type="ECO:0000313" key="14">
    <source>
        <dbReference type="EMBL" id="ACR13231.1"/>
    </source>
</evidence>
<keyword evidence="3 12" id="KW-1003">Cell membrane</keyword>
<dbReference type="PANTHER" id="PTHR43221">
    <property type="entry name" value="PROTEASE HTPX"/>
    <property type="match status" value="1"/>
</dbReference>
<dbReference type="Gene3D" id="3.30.2010.10">
    <property type="entry name" value="Metalloproteases ('zincins'), catalytic domain"/>
    <property type="match status" value="1"/>
</dbReference>
<dbReference type="GO" id="GO:0006508">
    <property type="term" value="P:proteolysis"/>
    <property type="evidence" value="ECO:0007669"/>
    <property type="project" value="UniProtKB-KW"/>
</dbReference>
<evidence type="ECO:0000256" key="10">
    <source>
        <dbReference type="ARBA" id="ARBA00023049"/>
    </source>
</evidence>
<keyword evidence="15" id="KW-1185">Reference proteome</keyword>
<proteinExistence type="inferred from homology"/>
<comment type="cofactor">
    <cofactor evidence="12">
        <name>Zn(2+)</name>
        <dbReference type="ChEBI" id="CHEBI:29105"/>
    </cofactor>
    <text evidence="12">Binds 1 zinc ion per subunit.</text>
</comment>
<dbReference type="EC" id="3.4.24.-" evidence="12"/>
<feature type="transmembrane region" description="Helical" evidence="12">
    <location>
        <begin position="60"/>
        <end position="78"/>
    </location>
</feature>
<evidence type="ECO:0000256" key="5">
    <source>
        <dbReference type="ARBA" id="ARBA00022692"/>
    </source>
</evidence>
<accession>C5BMI2</accession>
<dbReference type="KEGG" id="ttu:TERTU_2733"/>
<dbReference type="HAMAP" id="MF_00188">
    <property type="entry name" value="Pept_M48_protease_HtpX"/>
    <property type="match status" value="1"/>
</dbReference>
<name>C5BMI2_TERTT</name>
<evidence type="ECO:0000256" key="11">
    <source>
        <dbReference type="ARBA" id="ARBA00023136"/>
    </source>
</evidence>
<feature type="transmembrane region" description="Helical" evidence="12">
    <location>
        <begin position="174"/>
        <end position="195"/>
    </location>
</feature>
<keyword evidence="12" id="KW-0997">Cell inner membrane</keyword>
<keyword evidence="9 12" id="KW-1133">Transmembrane helix</keyword>
<keyword evidence="4 12" id="KW-0645">Protease</keyword>
<keyword evidence="8 12" id="KW-0862">Zinc</keyword>
<dbReference type="GO" id="GO:0005886">
    <property type="term" value="C:plasma membrane"/>
    <property type="evidence" value="ECO:0007669"/>
    <property type="project" value="UniProtKB-SubCell"/>
</dbReference>
<evidence type="ECO:0000256" key="4">
    <source>
        <dbReference type="ARBA" id="ARBA00022670"/>
    </source>
</evidence>
<evidence type="ECO:0000256" key="9">
    <source>
        <dbReference type="ARBA" id="ARBA00022989"/>
    </source>
</evidence>
<organism evidence="14 15">
    <name type="scientific">Teredinibacter turnerae (strain ATCC 39867 / T7901)</name>
    <dbReference type="NCBI Taxonomy" id="377629"/>
    <lineage>
        <taxon>Bacteria</taxon>
        <taxon>Pseudomonadati</taxon>
        <taxon>Pseudomonadota</taxon>
        <taxon>Gammaproteobacteria</taxon>
        <taxon>Cellvibrionales</taxon>
        <taxon>Cellvibrionaceae</taxon>
        <taxon>Teredinibacter</taxon>
    </lineage>
</organism>
<dbReference type="AlphaFoldDB" id="C5BMI2"/>
<comment type="subcellular location">
    <subcellularLocation>
        <location evidence="12">Cell inner membrane</location>
        <topology evidence="12">Multi-pass membrane protein</topology>
    </subcellularLocation>
    <subcellularLocation>
        <location evidence="1">Cell membrane</location>
        <topology evidence="1">Multi-pass membrane protein</topology>
    </subcellularLocation>
</comment>
<feature type="transmembrane region" description="Helical" evidence="12">
    <location>
        <begin position="21"/>
        <end position="48"/>
    </location>
</feature>
<dbReference type="InterPro" id="IPR001915">
    <property type="entry name" value="Peptidase_M48"/>
</dbReference>
<keyword evidence="5 12" id="KW-0812">Transmembrane</keyword>
<feature type="binding site" evidence="12">
    <location>
        <position position="241"/>
    </location>
    <ligand>
        <name>Zn(2+)</name>
        <dbReference type="ChEBI" id="CHEBI:29105"/>
        <note>catalytic</note>
    </ligand>
</feature>
<dbReference type="Proteomes" id="UP000009080">
    <property type="component" value="Chromosome"/>
</dbReference>
<feature type="binding site" evidence="12">
    <location>
        <position position="164"/>
    </location>
    <ligand>
        <name>Zn(2+)</name>
        <dbReference type="ChEBI" id="CHEBI:29105"/>
        <note>catalytic</note>
    </ligand>
</feature>
<dbReference type="STRING" id="377629.TERTU_2733"/>
<dbReference type="Pfam" id="PF01435">
    <property type="entry name" value="Peptidase_M48"/>
    <property type="match status" value="1"/>
</dbReference>
<evidence type="ECO:0000256" key="7">
    <source>
        <dbReference type="ARBA" id="ARBA00022801"/>
    </source>
</evidence>